<dbReference type="Pfam" id="PF13649">
    <property type="entry name" value="Methyltransf_25"/>
    <property type="match status" value="1"/>
</dbReference>
<proteinExistence type="predicted"/>
<dbReference type="SUPFAM" id="SSF53335">
    <property type="entry name" value="S-adenosyl-L-methionine-dependent methyltransferases"/>
    <property type="match status" value="1"/>
</dbReference>
<sequence>MDPEAVKKIYNQMVLERAGGDYEYQRWFSDKIKQAGYFMTKKSIEEQLLDEKFSSYLEVGPGAGTWTKIFMGKNLSANFDLVDISSAMLDLAKSALSGYKNIRFFGADFCDFNPDKKYDYFFSCRALEYFSDRERFVEKVFDLMTQGGRGMIITKSPKYLRNKFLGRQIQKLHQGQIGARRLKCLLKNVGFSEIKIYPVTFSFPFFRSSKINLFLFRIFCQKPLNFLSAFFAESYLAVFKK</sequence>
<comment type="caution">
    <text evidence="3">The sequence shown here is derived from an EMBL/GenBank/DDBJ whole genome shotgun (WGS) entry which is preliminary data.</text>
</comment>
<name>A0A1G2FAZ9_9BACT</name>
<gene>
    <name evidence="3" type="ORF">A2174_02385</name>
</gene>
<evidence type="ECO:0000259" key="2">
    <source>
        <dbReference type="Pfam" id="PF13649"/>
    </source>
</evidence>
<organism evidence="3 4">
    <name type="scientific">Candidatus Portnoybacteria bacterium RBG_13_41_18</name>
    <dbReference type="NCBI Taxonomy" id="1801991"/>
    <lineage>
        <taxon>Bacteria</taxon>
        <taxon>Candidatus Portnoyibacteriota</taxon>
    </lineage>
</organism>
<dbReference type="Proteomes" id="UP000177725">
    <property type="component" value="Unassembled WGS sequence"/>
</dbReference>
<dbReference type="InterPro" id="IPR041698">
    <property type="entry name" value="Methyltransf_25"/>
</dbReference>
<dbReference type="Gene3D" id="3.40.50.150">
    <property type="entry name" value="Vaccinia Virus protein VP39"/>
    <property type="match status" value="1"/>
</dbReference>
<dbReference type="GO" id="GO:0016740">
    <property type="term" value="F:transferase activity"/>
    <property type="evidence" value="ECO:0007669"/>
    <property type="project" value="UniProtKB-KW"/>
</dbReference>
<feature type="domain" description="Methyltransferase" evidence="2">
    <location>
        <begin position="57"/>
        <end position="148"/>
    </location>
</feature>
<protein>
    <recommendedName>
        <fullName evidence="2">Methyltransferase domain-containing protein</fullName>
    </recommendedName>
</protein>
<dbReference type="EMBL" id="MHMV01000011">
    <property type="protein sequence ID" value="OGZ34768.1"/>
    <property type="molecule type" value="Genomic_DNA"/>
</dbReference>
<evidence type="ECO:0000313" key="3">
    <source>
        <dbReference type="EMBL" id="OGZ34768.1"/>
    </source>
</evidence>
<keyword evidence="1" id="KW-0808">Transferase</keyword>
<accession>A0A1G2FAZ9</accession>
<reference evidence="3 4" key="1">
    <citation type="journal article" date="2016" name="Nat. Commun.">
        <title>Thousands of microbial genomes shed light on interconnected biogeochemical processes in an aquifer system.</title>
        <authorList>
            <person name="Anantharaman K."/>
            <person name="Brown C.T."/>
            <person name="Hug L.A."/>
            <person name="Sharon I."/>
            <person name="Castelle C.J."/>
            <person name="Probst A.J."/>
            <person name="Thomas B.C."/>
            <person name="Singh A."/>
            <person name="Wilkins M.J."/>
            <person name="Karaoz U."/>
            <person name="Brodie E.L."/>
            <person name="Williams K.H."/>
            <person name="Hubbard S.S."/>
            <person name="Banfield J.F."/>
        </authorList>
    </citation>
    <scope>NUCLEOTIDE SEQUENCE [LARGE SCALE GENOMIC DNA]</scope>
</reference>
<evidence type="ECO:0000313" key="4">
    <source>
        <dbReference type="Proteomes" id="UP000177725"/>
    </source>
</evidence>
<dbReference type="InterPro" id="IPR029063">
    <property type="entry name" value="SAM-dependent_MTases_sf"/>
</dbReference>
<dbReference type="PANTHER" id="PTHR43861">
    <property type="entry name" value="TRANS-ACONITATE 2-METHYLTRANSFERASE-RELATED"/>
    <property type="match status" value="1"/>
</dbReference>
<evidence type="ECO:0000256" key="1">
    <source>
        <dbReference type="ARBA" id="ARBA00022679"/>
    </source>
</evidence>
<dbReference type="AlphaFoldDB" id="A0A1G2FAZ9"/>